<dbReference type="InterPro" id="IPR035093">
    <property type="entry name" value="RelE/ParE_toxin_dom_sf"/>
</dbReference>
<name>A0A1M5PFY7_9FLAO</name>
<evidence type="ECO:0000313" key="4">
    <source>
        <dbReference type="Proteomes" id="UP000184516"/>
    </source>
</evidence>
<sequence>MSEYIISEKALEDINNIWIYTAENWSVEQANRYYNLIIDEIEYIVDNFDMAIDFGKIRKSYKYSKVKSHLIFFKKDKTNEIEVIRVLHERMDIENRLAD</sequence>
<keyword evidence="4" id="KW-1185">Reference proteome</keyword>
<evidence type="ECO:0000313" key="3">
    <source>
        <dbReference type="EMBL" id="SHH00662.1"/>
    </source>
</evidence>
<dbReference type="EMBL" id="FQWB01000010">
    <property type="protein sequence ID" value="SHH00662.1"/>
    <property type="molecule type" value="Genomic_DNA"/>
</dbReference>
<keyword evidence="1" id="KW-1277">Toxin-antitoxin system</keyword>
<proteinExistence type="inferred from homology"/>
<evidence type="ECO:0000256" key="1">
    <source>
        <dbReference type="ARBA" id="ARBA00022649"/>
    </source>
</evidence>
<dbReference type="Gene3D" id="3.30.2310.20">
    <property type="entry name" value="RelE-like"/>
    <property type="match status" value="1"/>
</dbReference>
<protein>
    <recommendedName>
        <fullName evidence="2">Toxin</fullName>
    </recommendedName>
</protein>
<dbReference type="Proteomes" id="UP000184516">
    <property type="component" value="Unassembled WGS sequence"/>
</dbReference>
<organism evidence="3 4">
    <name type="scientific">Flavobacterium fluvii</name>
    <dbReference type="NCBI Taxonomy" id="468056"/>
    <lineage>
        <taxon>Bacteria</taxon>
        <taxon>Pseudomonadati</taxon>
        <taxon>Bacteroidota</taxon>
        <taxon>Flavobacteriia</taxon>
        <taxon>Flavobacteriales</taxon>
        <taxon>Flavobacteriaceae</taxon>
        <taxon>Flavobacterium</taxon>
    </lineage>
</organism>
<accession>A0A1M5PFY7</accession>
<dbReference type="RefSeq" id="WP_073371910.1">
    <property type="nucleotide sequence ID" value="NZ_FQWB01000010.1"/>
</dbReference>
<dbReference type="PIRSF" id="PIRSF029218">
    <property type="entry name" value="ParE"/>
    <property type="match status" value="1"/>
</dbReference>
<dbReference type="Pfam" id="PF05016">
    <property type="entry name" value="ParE_toxin"/>
    <property type="match status" value="1"/>
</dbReference>
<evidence type="ECO:0000256" key="2">
    <source>
        <dbReference type="PIRNR" id="PIRNR029218"/>
    </source>
</evidence>
<comment type="similarity">
    <text evidence="2">Belongs to the RelE toxin family.</text>
</comment>
<dbReference type="OrthoDB" id="7173315at2"/>
<dbReference type="InterPro" id="IPR028344">
    <property type="entry name" value="ParE1/4"/>
</dbReference>
<reference evidence="4" key="1">
    <citation type="submission" date="2016-11" db="EMBL/GenBank/DDBJ databases">
        <authorList>
            <person name="Varghese N."/>
            <person name="Submissions S."/>
        </authorList>
    </citation>
    <scope>NUCLEOTIDE SEQUENCE [LARGE SCALE GENOMIC DNA]</scope>
    <source>
        <strain evidence="4">DSM 19978</strain>
    </source>
</reference>
<dbReference type="InterPro" id="IPR007712">
    <property type="entry name" value="RelE/ParE_toxin"/>
</dbReference>
<gene>
    <name evidence="3" type="ORF">SAMN05443549_11037</name>
</gene>
<dbReference type="AlphaFoldDB" id="A0A1M5PFY7"/>